<dbReference type="Pfam" id="PF10555">
    <property type="entry name" value="MraY_sig1"/>
    <property type="match status" value="1"/>
</dbReference>
<comment type="pathway">
    <text evidence="7">Cell wall biogenesis; peptidoglycan biosynthesis.</text>
</comment>
<keyword evidence="6 7" id="KW-0472">Membrane</keyword>
<keyword evidence="7" id="KW-0460">Magnesium</keyword>
<keyword evidence="7" id="KW-0133">Cell shape</keyword>
<evidence type="ECO:0000256" key="3">
    <source>
        <dbReference type="ARBA" id="ARBA00022679"/>
    </source>
</evidence>
<evidence type="ECO:0000256" key="6">
    <source>
        <dbReference type="ARBA" id="ARBA00023136"/>
    </source>
</evidence>
<keyword evidence="10" id="KW-1185">Reference proteome</keyword>
<evidence type="ECO:0000256" key="7">
    <source>
        <dbReference type="HAMAP-Rule" id="MF_00038"/>
    </source>
</evidence>
<dbReference type="PROSITE" id="PS01348">
    <property type="entry name" value="MRAY_2"/>
    <property type="match status" value="1"/>
</dbReference>
<sequence length="331" mass="36006">MQDHMFWISLAVTFGLGVLIAPLAIPLLRRLKFGQSIRTEGPEAHQKKSGTPTMGGVIFLTAVVLASIPLASRTEAGNPDLFFLLFATLSYGIVGFLDDYIKVVMQRNLGLTARQKLLGQVFIGMVLFWVLWEVRVVRGTYEAISMIGIPGTDFYIALNWIYFPLLVVIMIAASNAVNLTDGLDGLVAGTAAIAYGAYTVIGIMQDNTSVIIFSASVTGALLAFLVFNANPAKVFMGDTGSLALGGGLAALAVITKTELLLLIIGGVFVLETLSVMIQVASFKFRGKRVFLMSPIHHHFELKGWSEWRVVITFWGMGFLFAVLGIYLEVFI</sequence>
<feature type="transmembrane region" description="Helical" evidence="7">
    <location>
        <begin position="260"/>
        <end position="284"/>
    </location>
</feature>
<evidence type="ECO:0000256" key="5">
    <source>
        <dbReference type="ARBA" id="ARBA00022989"/>
    </source>
</evidence>
<dbReference type="Pfam" id="PF00953">
    <property type="entry name" value="Glycos_transf_4"/>
    <property type="match status" value="1"/>
</dbReference>
<organism evidence="9 10">
    <name type="scientific">Kroppenstedtia sanguinis</name>
    <dbReference type="NCBI Taxonomy" id="1380684"/>
    <lineage>
        <taxon>Bacteria</taxon>
        <taxon>Bacillati</taxon>
        <taxon>Bacillota</taxon>
        <taxon>Bacilli</taxon>
        <taxon>Bacillales</taxon>
        <taxon>Thermoactinomycetaceae</taxon>
        <taxon>Kroppenstedtia</taxon>
    </lineage>
</organism>
<comment type="function">
    <text evidence="7">Catalyzes the initial step of the lipid cycle reactions in the biosynthesis of the cell wall peptidoglycan: transfers peptidoglycan precursor phospho-MurNAc-pentapeptide from UDP-MurNAc-pentapeptide onto the lipid carrier undecaprenyl phosphate, yielding undecaprenyl-pyrophosphoryl-MurNAc-pentapeptide, known as lipid I.</text>
</comment>
<keyword evidence="7" id="KW-0132">Cell division</keyword>
<keyword evidence="4 7" id="KW-0812">Transmembrane</keyword>
<accession>A0ABW4CAD3</accession>
<comment type="subcellular location">
    <subcellularLocation>
        <location evidence="7">Cell membrane</location>
        <topology evidence="7">Multi-pass membrane protein</topology>
    </subcellularLocation>
    <subcellularLocation>
        <location evidence="1">Membrane</location>
        <topology evidence="1">Multi-pass membrane protein</topology>
    </subcellularLocation>
</comment>
<keyword evidence="7" id="KW-0961">Cell wall biogenesis/degradation</keyword>
<dbReference type="EMBL" id="JBHTNU010000009">
    <property type="protein sequence ID" value="MFD1427367.1"/>
    <property type="molecule type" value="Genomic_DNA"/>
</dbReference>
<gene>
    <name evidence="7 9" type="primary">mraY</name>
    <name evidence="9" type="ORF">ACFQ4Y_10555</name>
</gene>
<feature type="transmembrane region" description="Helical" evidence="7">
    <location>
        <begin position="117"/>
        <end position="134"/>
    </location>
</feature>
<feature type="transmembrane region" description="Helical" evidence="7">
    <location>
        <begin position="6"/>
        <end position="28"/>
    </location>
</feature>
<dbReference type="PANTHER" id="PTHR22926">
    <property type="entry name" value="PHOSPHO-N-ACETYLMURAMOYL-PENTAPEPTIDE-TRANSFERASE"/>
    <property type="match status" value="1"/>
</dbReference>
<comment type="catalytic activity">
    <reaction evidence="7">
        <text>UDP-N-acetyl-alpha-D-muramoyl-L-alanyl-gamma-D-glutamyl-meso-2,6-diaminopimeloyl-D-alanyl-D-alanine + di-trans,octa-cis-undecaprenyl phosphate = di-trans,octa-cis-undecaprenyl diphospho-N-acetyl-alpha-D-muramoyl-L-alanyl-D-glutamyl-meso-2,6-diaminopimeloyl-D-alanyl-D-alanine + UMP</text>
        <dbReference type="Rhea" id="RHEA:28386"/>
        <dbReference type="ChEBI" id="CHEBI:57865"/>
        <dbReference type="ChEBI" id="CHEBI:60392"/>
        <dbReference type="ChEBI" id="CHEBI:61386"/>
        <dbReference type="ChEBI" id="CHEBI:61387"/>
        <dbReference type="EC" id="2.7.8.13"/>
    </reaction>
</comment>
<keyword evidence="5 7" id="KW-1133">Transmembrane helix</keyword>
<feature type="transmembrane region" description="Helical" evidence="7">
    <location>
        <begin position="185"/>
        <end position="204"/>
    </location>
</feature>
<keyword evidence="3 7" id="KW-0808">Transferase</keyword>
<protein>
    <recommendedName>
        <fullName evidence="7 8">Phospho-N-acetylmuramoyl-pentapeptide-transferase</fullName>
        <ecNumber evidence="7 8">2.7.8.13</ecNumber>
    </recommendedName>
    <alternativeName>
        <fullName evidence="7">UDP-MurNAc-pentapeptide phosphotransferase</fullName>
    </alternativeName>
</protein>
<feature type="transmembrane region" description="Helical" evidence="7">
    <location>
        <begin position="210"/>
        <end position="227"/>
    </location>
</feature>
<evidence type="ECO:0000256" key="2">
    <source>
        <dbReference type="ARBA" id="ARBA00005583"/>
    </source>
</evidence>
<keyword evidence="7" id="KW-0131">Cell cycle</keyword>
<dbReference type="EC" id="2.7.8.13" evidence="7 8"/>
<evidence type="ECO:0000256" key="8">
    <source>
        <dbReference type="NCBIfam" id="TIGR00445"/>
    </source>
</evidence>
<keyword evidence="7" id="KW-0573">Peptidoglycan synthesis</keyword>
<comment type="cofactor">
    <cofactor evidence="7">
        <name>Mg(2+)</name>
        <dbReference type="ChEBI" id="CHEBI:18420"/>
    </cofactor>
</comment>
<dbReference type="InterPro" id="IPR018480">
    <property type="entry name" value="PNAcMuramoyl-5peptid_Trfase_CS"/>
</dbReference>
<dbReference type="PROSITE" id="PS01347">
    <property type="entry name" value="MRAY_1"/>
    <property type="match status" value="1"/>
</dbReference>
<dbReference type="CDD" id="cd06852">
    <property type="entry name" value="GT_MraY"/>
    <property type="match status" value="1"/>
</dbReference>
<dbReference type="NCBIfam" id="TIGR00445">
    <property type="entry name" value="mraY"/>
    <property type="match status" value="1"/>
</dbReference>
<dbReference type="GO" id="GO:0016740">
    <property type="term" value="F:transferase activity"/>
    <property type="evidence" value="ECO:0007669"/>
    <property type="project" value="UniProtKB-KW"/>
</dbReference>
<evidence type="ECO:0000313" key="10">
    <source>
        <dbReference type="Proteomes" id="UP001597282"/>
    </source>
</evidence>
<feature type="transmembrane region" description="Helical" evidence="7">
    <location>
        <begin position="305"/>
        <end position="327"/>
    </location>
</feature>
<comment type="caution">
    <text evidence="9">The sequence shown here is derived from an EMBL/GenBank/DDBJ whole genome shotgun (WGS) entry which is preliminary data.</text>
</comment>
<evidence type="ECO:0000256" key="4">
    <source>
        <dbReference type="ARBA" id="ARBA00022692"/>
    </source>
</evidence>
<dbReference type="PANTHER" id="PTHR22926:SF5">
    <property type="entry name" value="PHOSPHO-N-ACETYLMURAMOYL-PENTAPEPTIDE-TRANSFERASE HOMOLOG"/>
    <property type="match status" value="1"/>
</dbReference>
<feature type="transmembrane region" description="Helical" evidence="7">
    <location>
        <begin position="81"/>
        <end position="97"/>
    </location>
</feature>
<proteinExistence type="inferred from homology"/>
<evidence type="ECO:0000256" key="1">
    <source>
        <dbReference type="ARBA" id="ARBA00004141"/>
    </source>
</evidence>
<reference evidence="10" key="1">
    <citation type="journal article" date="2019" name="Int. J. Syst. Evol. Microbiol.">
        <title>The Global Catalogue of Microorganisms (GCM) 10K type strain sequencing project: providing services to taxonomists for standard genome sequencing and annotation.</title>
        <authorList>
            <consortium name="The Broad Institute Genomics Platform"/>
            <consortium name="The Broad Institute Genome Sequencing Center for Infectious Disease"/>
            <person name="Wu L."/>
            <person name="Ma J."/>
        </authorList>
    </citation>
    <scope>NUCLEOTIDE SEQUENCE [LARGE SCALE GENOMIC DNA]</scope>
    <source>
        <strain evidence="10">S1</strain>
    </source>
</reference>
<feature type="transmembrane region" description="Helical" evidence="7">
    <location>
        <begin position="154"/>
        <end position="173"/>
    </location>
</feature>
<dbReference type="InterPro" id="IPR000715">
    <property type="entry name" value="Glycosyl_transferase_4"/>
</dbReference>
<dbReference type="Proteomes" id="UP001597282">
    <property type="component" value="Unassembled WGS sequence"/>
</dbReference>
<dbReference type="RefSeq" id="WP_380165327.1">
    <property type="nucleotide sequence ID" value="NZ_JBHTNU010000009.1"/>
</dbReference>
<evidence type="ECO:0000313" key="9">
    <source>
        <dbReference type="EMBL" id="MFD1427367.1"/>
    </source>
</evidence>
<name>A0ABW4CAD3_9BACL</name>
<keyword evidence="7" id="KW-0479">Metal-binding</keyword>
<keyword evidence="7" id="KW-1003">Cell membrane</keyword>
<feature type="transmembrane region" description="Helical" evidence="7">
    <location>
        <begin position="49"/>
        <end position="69"/>
    </location>
</feature>
<comment type="similarity">
    <text evidence="2 7">Belongs to the glycosyltransferase 4 family. MraY subfamily.</text>
</comment>
<dbReference type="HAMAP" id="MF_00038">
    <property type="entry name" value="MraY"/>
    <property type="match status" value="1"/>
</dbReference>
<dbReference type="InterPro" id="IPR003524">
    <property type="entry name" value="PNAcMuramoyl-5peptid_Trfase"/>
</dbReference>